<keyword evidence="3" id="KW-0589">Pheromone response</keyword>
<name>A8NKA5_COPC7</name>
<dbReference type="KEGG" id="cci:CC1G_02129"/>
<evidence type="ECO:0000256" key="5">
    <source>
        <dbReference type="ARBA" id="ARBA00022989"/>
    </source>
</evidence>
<comment type="similarity">
    <text evidence="2">Belongs to the G-protein coupled receptor 4 family.</text>
</comment>
<dbReference type="OMA" id="NACMHES"/>
<evidence type="ECO:0000256" key="3">
    <source>
        <dbReference type="ARBA" id="ARBA00022507"/>
    </source>
</evidence>
<evidence type="ECO:0000256" key="10">
    <source>
        <dbReference type="SAM" id="MobiDB-lite"/>
    </source>
</evidence>
<dbReference type="InterPro" id="IPR000481">
    <property type="entry name" value="GPCR_Pheromne_B_alpha_rcpt"/>
</dbReference>
<keyword evidence="7 11" id="KW-0472">Membrane</keyword>
<sequence length="576" mass="63191">MAASSDPTYPLYSVFSFIGFILVCIPFWWHIQAWNAGTCAFMIWTALSCLIGFINSLVWKGNALNPAPVWCDISSKIMIGVSIGIPAATLCISRRLYCITSSPSASVTRGDKRKMVVIDLAIAFGIPALVMALHYIVQAHRFDILEDVGCYPVVYNTLPAYFIYFMWPVLLGAISFVYSGLTLRTFWVRRAQFSQLLASTSAMSPSRYIRLMLLAVIDMMCTVPLGVWSIYQGNKGVGLAPWISWEETHYNWYKVLQIPALFWRSDPSFVAAVEMTRWLPVFCAFLFFVLFGFASEARRRYVAAFWFCAKPFGLKPAEKNKSSTTLPSWAKPLKMGTSAATLVSPPAYSQHGPLASSKKSLFSPMSSSKSLEFETTSEKTCASVSPTKPFNGVDTSNGSESGVFSSPTSTKVNFEPLDISLSQSPLKCDFKRASVPSSINDVDLESGLTPSECAESSTSPSSPYLHPSPIAQPSPRRLLDPDSNPSLTSLRSRSSEDRIYLDGRRTPTPSPAPFTTSFAEPVVQTGAPAFHRPFSPPNEYPRSVAPHPNSAPLAIPLPDGIFVTVHTSTSTSSLHS</sequence>
<feature type="transmembrane region" description="Helical" evidence="11">
    <location>
        <begin position="275"/>
        <end position="294"/>
    </location>
</feature>
<dbReference type="GO" id="GO:0004934">
    <property type="term" value="F:mating-type alpha-factor pheromone receptor activity"/>
    <property type="evidence" value="ECO:0007669"/>
    <property type="project" value="InterPro"/>
</dbReference>
<feature type="transmembrane region" description="Helical" evidence="11">
    <location>
        <begin position="117"/>
        <end position="137"/>
    </location>
</feature>
<keyword evidence="4 11" id="KW-0812">Transmembrane</keyword>
<evidence type="ECO:0000256" key="2">
    <source>
        <dbReference type="ARBA" id="ARBA00011085"/>
    </source>
</evidence>
<dbReference type="STRING" id="240176.A8NKA5"/>
<dbReference type="PRINTS" id="PR00901">
    <property type="entry name" value="PHEROMONEBAR"/>
</dbReference>
<dbReference type="eggNOG" id="ENOG502S44N">
    <property type="taxonomic scope" value="Eukaryota"/>
</dbReference>
<dbReference type="Pfam" id="PF02076">
    <property type="entry name" value="STE3"/>
    <property type="match status" value="1"/>
</dbReference>
<dbReference type="InParanoid" id="A8NKA5"/>
<feature type="compositionally biased region" description="Basic and acidic residues" evidence="10">
    <location>
        <begin position="493"/>
        <end position="505"/>
    </location>
</feature>
<protein>
    <submittedName>
        <fullName evidence="12">Pheromone receptor</fullName>
    </submittedName>
</protein>
<keyword evidence="5 11" id="KW-1133">Transmembrane helix</keyword>
<evidence type="ECO:0000256" key="9">
    <source>
        <dbReference type="ARBA" id="ARBA00023224"/>
    </source>
</evidence>
<dbReference type="PANTHER" id="PTHR28097:SF1">
    <property type="entry name" value="PHEROMONE A FACTOR RECEPTOR"/>
    <property type="match status" value="1"/>
</dbReference>
<dbReference type="CDD" id="cd14966">
    <property type="entry name" value="7tmD_STE3"/>
    <property type="match status" value="1"/>
</dbReference>
<dbReference type="Proteomes" id="UP000001861">
    <property type="component" value="Unassembled WGS sequence"/>
</dbReference>
<keyword evidence="9" id="KW-0807">Transducer</keyword>
<keyword evidence="8 12" id="KW-0675">Receptor</keyword>
<dbReference type="RefSeq" id="XP_001834393.1">
    <property type="nucleotide sequence ID" value="XM_001834341.1"/>
</dbReference>
<evidence type="ECO:0000256" key="6">
    <source>
        <dbReference type="ARBA" id="ARBA00023040"/>
    </source>
</evidence>
<feature type="transmembrane region" description="Helical" evidence="11">
    <location>
        <begin position="38"/>
        <end position="57"/>
    </location>
</feature>
<evidence type="ECO:0000313" key="12">
    <source>
        <dbReference type="EMBL" id="EAU87370.1"/>
    </source>
</evidence>
<feature type="region of interest" description="Disordered" evidence="10">
    <location>
        <begin position="440"/>
        <end position="517"/>
    </location>
</feature>
<dbReference type="OrthoDB" id="2874149at2759"/>
<dbReference type="VEuPathDB" id="FungiDB:CC1G_02129"/>
<comment type="subcellular location">
    <subcellularLocation>
        <location evidence="1">Membrane</location>
        <topology evidence="1">Multi-pass membrane protein</topology>
    </subcellularLocation>
</comment>
<feature type="transmembrane region" description="Helical" evidence="11">
    <location>
        <begin position="161"/>
        <end position="187"/>
    </location>
</feature>
<evidence type="ECO:0000256" key="4">
    <source>
        <dbReference type="ARBA" id="ARBA00022692"/>
    </source>
</evidence>
<feature type="compositionally biased region" description="Low complexity" evidence="10">
    <location>
        <begin position="450"/>
        <end position="469"/>
    </location>
</feature>
<dbReference type="InterPro" id="IPR001499">
    <property type="entry name" value="GPCR_STE3"/>
</dbReference>
<keyword evidence="13" id="KW-1185">Reference proteome</keyword>
<keyword evidence="6" id="KW-0297">G-protein coupled receptor</keyword>
<feature type="compositionally biased region" description="Polar residues" evidence="10">
    <location>
        <begin position="483"/>
        <end position="492"/>
    </location>
</feature>
<reference evidence="12 13" key="1">
    <citation type="journal article" date="2010" name="Proc. Natl. Acad. Sci. U.S.A.">
        <title>Insights into evolution of multicellular fungi from the assembled chromosomes of the mushroom Coprinopsis cinerea (Coprinus cinereus).</title>
        <authorList>
            <person name="Stajich J.E."/>
            <person name="Wilke S.K."/>
            <person name="Ahren D."/>
            <person name="Au C.H."/>
            <person name="Birren B.W."/>
            <person name="Borodovsky M."/>
            <person name="Burns C."/>
            <person name="Canback B."/>
            <person name="Casselton L.A."/>
            <person name="Cheng C.K."/>
            <person name="Deng J."/>
            <person name="Dietrich F.S."/>
            <person name="Fargo D.C."/>
            <person name="Farman M.L."/>
            <person name="Gathman A.C."/>
            <person name="Goldberg J."/>
            <person name="Guigo R."/>
            <person name="Hoegger P.J."/>
            <person name="Hooker J.B."/>
            <person name="Huggins A."/>
            <person name="James T.Y."/>
            <person name="Kamada T."/>
            <person name="Kilaru S."/>
            <person name="Kodira C."/>
            <person name="Kues U."/>
            <person name="Kupfer D."/>
            <person name="Kwan H.S."/>
            <person name="Lomsadze A."/>
            <person name="Li W."/>
            <person name="Lilly W.W."/>
            <person name="Ma L.J."/>
            <person name="Mackey A.J."/>
            <person name="Manning G."/>
            <person name="Martin F."/>
            <person name="Muraguchi H."/>
            <person name="Natvig D.O."/>
            <person name="Palmerini H."/>
            <person name="Ramesh M.A."/>
            <person name="Rehmeyer C.J."/>
            <person name="Roe B.A."/>
            <person name="Shenoy N."/>
            <person name="Stanke M."/>
            <person name="Ter-Hovhannisyan V."/>
            <person name="Tunlid A."/>
            <person name="Velagapudi R."/>
            <person name="Vision T.J."/>
            <person name="Zeng Q."/>
            <person name="Zolan M.E."/>
            <person name="Pukkila P.J."/>
        </authorList>
    </citation>
    <scope>NUCLEOTIDE SEQUENCE [LARGE SCALE GENOMIC DNA]</scope>
    <source>
        <strain evidence="13">Okayama-7 / 130 / ATCC MYA-4618 / FGSC 9003</strain>
    </source>
</reference>
<evidence type="ECO:0000256" key="8">
    <source>
        <dbReference type="ARBA" id="ARBA00023170"/>
    </source>
</evidence>
<dbReference type="GO" id="GO:0000750">
    <property type="term" value="P:pheromone-dependent signal transduction involved in conjugation with cellular fusion"/>
    <property type="evidence" value="ECO:0007669"/>
    <property type="project" value="TreeGrafter"/>
</dbReference>
<feature type="transmembrane region" description="Helical" evidence="11">
    <location>
        <begin position="208"/>
        <end position="231"/>
    </location>
</feature>
<gene>
    <name evidence="12" type="ORF">CC1G_02129</name>
</gene>
<proteinExistence type="inferred from homology"/>
<dbReference type="PANTHER" id="PTHR28097">
    <property type="entry name" value="PHEROMONE A FACTOR RECEPTOR"/>
    <property type="match status" value="1"/>
</dbReference>
<dbReference type="EMBL" id="AACS02000010">
    <property type="protein sequence ID" value="EAU87370.1"/>
    <property type="molecule type" value="Genomic_DNA"/>
</dbReference>
<evidence type="ECO:0000256" key="1">
    <source>
        <dbReference type="ARBA" id="ARBA00004141"/>
    </source>
</evidence>
<dbReference type="GO" id="GO:0005886">
    <property type="term" value="C:plasma membrane"/>
    <property type="evidence" value="ECO:0007669"/>
    <property type="project" value="TreeGrafter"/>
</dbReference>
<evidence type="ECO:0000256" key="7">
    <source>
        <dbReference type="ARBA" id="ARBA00023136"/>
    </source>
</evidence>
<evidence type="ECO:0000256" key="11">
    <source>
        <dbReference type="SAM" id="Phobius"/>
    </source>
</evidence>
<dbReference type="AlphaFoldDB" id="A8NKA5"/>
<comment type="caution">
    <text evidence="12">The sequence shown here is derived from an EMBL/GenBank/DDBJ whole genome shotgun (WGS) entry which is preliminary data.</text>
</comment>
<dbReference type="GeneID" id="6010907"/>
<dbReference type="FunCoup" id="A8NKA5">
    <property type="interactions" value="88"/>
</dbReference>
<feature type="transmembrane region" description="Helical" evidence="11">
    <location>
        <begin position="12"/>
        <end position="31"/>
    </location>
</feature>
<feature type="region of interest" description="Disordered" evidence="10">
    <location>
        <begin position="382"/>
        <end position="409"/>
    </location>
</feature>
<accession>A8NKA5</accession>
<organism evidence="12 13">
    <name type="scientific">Coprinopsis cinerea (strain Okayama-7 / 130 / ATCC MYA-4618 / FGSC 9003)</name>
    <name type="common">Inky cap fungus</name>
    <name type="synonym">Hormographiella aspergillata</name>
    <dbReference type="NCBI Taxonomy" id="240176"/>
    <lineage>
        <taxon>Eukaryota</taxon>
        <taxon>Fungi</taxon>
        <taxon>Dikarya</taxon>
        <taxon>Basidiomycota</taxon>
        <taxon>Agaricomycotina</taxon>
        <taxon>Agaricomycetes</taxon>
        <taxon>Agaricomycetidae</taxon>
        <taxon>Agaricales</taxon>
        <taxon>Agaricineae</taxon>
        <taxon>Psathyrellaceae</taxon>
        <taxon>Coprinopsis</taxon>
    </lineage>
</organism>
<evidence type="ECO:0000313" key="13">
    <source>
        <dbReference type="Proteomes" id="UP000001861"/>
    </source>
</evidence>
<dbReference type="PRINTS" id="PR00899">
    <property type="entry name" value="GPCRSTE3"/>
</dbReference>